<proteinExistence type="predicted"/>
<keyword evidence="2" id="KW-1185">Reference proteome</keyword>
<evidence type="ECO:0000313" key="1">
    <source>
        <dbReference type="EMBL" id="MFJ1337166.1"/>
    </source>
</evidence>
<organism evidence="1 2">
    <name type="scientific">Pseudomonas caricapapayae</name>
    <dbReference type="NCBI Taxonomy" id="46678"/>
    <lineage>
        <taxon>Bacteria</taxon>
        <taxon>Pseudomonadati</taxon>
        <taxon>Pseudomonadota</taxon>
        <taxon>Gammaproteobacteria</taxon>
        <taxon>Pseudomonadales</taxon>
        <taxon>Pseudomonadaceae</taxon>
        <taxon>Pseudomonas</taxon>
    </lineage>
</organism>
<gene>
    <name evidence="1" type="ORF">ACIKP7_03380</name>
</gene>
<comment type="caution">
    <text evidence="1">The sequence shown here is derived from an EMBL/GenBank/DDBJ whole genome shotgun (WGS) entry which is preliminary data.</text>
</comment>
<protein>
    <submittedName>
        <fullName evidence="1">Uncharacterized protein</fullName>
    </submittedName>
</protein>
<accession>A0ACC7LQ28</accession>
<sequence>MAYTENNCANGEGQVRPNPDVSVAMTRNTRADKLFMHKQKRLDQVEAFFAASQAY</sequence>
<name>A0ACC7LQ28_9PSED</name>
<dbReference type="Proteomes" id="UP001615411">
    <property type="component" value="Unassembled WGS sequence"/>
</dbReference>
<reference evidence="1" key="1">
    <citation type="submission" date="2024-10" db="EMBL/GenBank/DDBJ databases">
        <title>Aeromonas and Pseudomonas from the Cagarras Archipelago, Rio de Janeiro, Brazil.</title>
        <authorList>
            <person name="Canellas A.L.B."/>
            <person name="Laport M.S."/>
        </authorList>
    </citation>
    <scope>NUCLEOTIDE SEQUENCE</scope>
    <source>
        <strain evidence="1">ACP-7</strain>
    </source>
</reference>
<dbReference type="EMBL" id="JBIUGF010000006">
    <property type="protein sequence ID" value="MFJ1337166.1"/>
    <property type="molecule type" value="Genomic_DNA"/>
</dbReference>
<evidence type="ECO:0000313" key="2">
    <source>
        <dbReference type="Proteomes" id="UP001615411"/>
    </source>
</evidence>